<dbReference type="EMBL" id="CP058905">
    <property type="protein sequence ID" value="QLJ99125.1"/>
    <property type="molecule type" value="Genomic_DNA"/>
</dbReference>
<proteinExistence type="predicted"/>
<organism evidence="2">
    <name type="scientific">Micromonospora carbonacea</name>
    <dbReference type="NCBI Taxonomy" id="47853"/>
    <lineage>
        <taxon>Bacteria</taxon>
        <taxon>Bacillati</taxon>
        <taxon>Actinomycetota</taxon>
        <taxon>Actinomycetes</taxon>
        <taxon>Micromonosporales</taxon>
        <taxon>Micromonosporaceae</taxon>
        <taxon>Micromonospora</taxon>
    </lineage>
</organism>
<gene>
    <name evidence="2" type="ORF">HZU44_02810</name>
</gene>
<keyword evidence="1" id="KW-0812">Transmembrane</keyword>
<feature type="transmembrane region" description="Helical" evidence="1">
    <location>
        <begin position="12"/>
        <end position="33"/>
    </location>
</feature>
<reference evidence="2" key="1">
    <citation type="submission" date="2020-08" db="EMBL/GenBank/DDBJ databases">
        <title>A bifunctional nitrone conjugated secondary metabolite targeting the ribosome.</title>
        <authorList>
            <person name="Limbrick E.M."/>
            <person name="Graf M."/>
            <person name="Derewacz D.K."/>
            <person name="Nguyen F."/>
            <person name="Spraggins J.M."/>
            <person name="Wieland M."/>
            <person name="Ynigez-Gutierrez A.E."/>
            <person name="Reisman B.J."/>
            <person name="Zinshteyn B."/>
            <person name="McCulloch K."/>
            <person name="Iverson T.M."/>
            <person name="Green R."/>
            <person name="Wilson D.N."/>
            <person name="Bachmann B.O."/>
        </authorList>
    </citation>
    <scope>NUCLEOTIDE SEQUENCE</scope>
    <source>
        <strain evidence="2">Africana</strain>
    </source>
</reference>
<feature type="transmembrane region" description="Helical" evidence="1">
    <location>
        <begin position="121"/>
        <end position="142"/>
    </location>
</feature>
<protein>
    <submittedName>
        <fullName evidence="2">Uncharacterized protein</fullName>
    </submittedName>
</protein>
<name>A0A7D6CC45_9ACTN</name>
<evidence type="ECO:0000256" key="1">
    <source>
        <dbReference type="SAM" id="Phobius"/>
    </source>
</evidence>
<feature type="transmembrane region" description="Helical" evidence="1">
    <location>
        <begin position="75"/>
        <end position="100"/>
    </location>
</feature>
<feature type="transmembrane region" description="Helical" evidence="1">
    <location>
        <begin position="162"/>
        <end position="184"/>
    </location>
</feature>
<keyword evidence="1" id="KW-1133">Transmembrane helix</keyword>
<dbReference type="AlphaFoldDB" id="A0A7D6CC45"/>
<accession>A0A7D6CC45</accession>
<keyword evidence="1" id="KW-0472">Membrane</keyword>
<evidence type="ECO:0000313" key="2">
    <source>
        <dbReference type="EMBL" id="QLJ99125.1"/>
    </source>
</evidence>
<sequence>MKPLVTLRTIPCTVFVGAWCVAGFLVMMVGGSFTEALFSRVGYPGAGWGGVPVTFDLAGKRAALNQLAAQGTLDLFGWVQVVDITIIVGTLLFFTALSALAWRAQPPGGWLDRLGQRTTAAFVLAPTADAVENLTALVLIAGQPQPLTVLSLANSLATLAKTILFIGGWVGLAALLLATAWRAAAKFVR</sequence>